<comment type="caution">
    <text evidence="2">The sequence shown here is derived from an EMBL/GenBank/DDBJ whole genome shotgun (WGS) entry which is preliminary data.</text>
</comment>
<evidence type="ECO:0000313" key="3">
    <source>
        <dbReference type="Proteomes" id="UP000034063"/>
    </source>
</evidence>
<dbReference type="Proteomes" id="UP000034063">
    <property type="component" value="Unassembled WGS sequence"/>
</dbReference>
<reference evidence="2 3" key="1">
    <citation type="journal article" date="2015" name="Nature">
        <title>rRNA introns, odd ribosomes, and small enigmatic genomes across a large radiation of phyla.</title>
        <authorList>
            <person name="Brown C.T."/>
            <person name="Hug L.A."/>
            <person name="Thomas B.C."/>
            <person name="Sharon I."/>
            <person name="Castelle C.J."/>
            <person name="Singh A."/>
            <person name="Wilkins M.J."/>
            <person name="Williams K.H."/>
            <person name="Banfield J.F."/>
        </authorList>
    </citation>
    <scope>NUCLEOTIDE SEQUENCE [LARGE SCALE GENOMIC DNA]</scope>
</reference>
<dbReference type="AlphaFoldDB" id="A0A0G1HKD4"/>
<evidence type="ECO:0000313" key="2">
    <source>
        <dbReference type="EMBL" id="KKT47636.1"/>
    </source>
</evidence>
<protein>
    <submittedName>
        <fullName evidence="2">Uncharacterized protein</fullName>
    </submittedName>
</protein>
<organism evidence="2 3">
    <name type="scientific">Candidatus Gottesmanbacteria bacterium GW2011_GWA2_44_17</name>
    <dbReference type="NCBI Taxonomy" id="1618444"/>
    <lineage>
        <taxon>Bacteria</taxon>
        <taxon>Candidatus Gottesmaniibacteriota</taxon>
    </lineage>
</organism>
<name>A0A0G1HKD4_9BACT</name>
<evidence type="ECO:0000256" key="1">
    <source>
        <dbReference type="SAM" id="MobiDB-lite"/>
    </source>
</evidence>
<feature type="region of interest" description="Disordered" evidence="1">
    <location>
        <begin position="1"/>
        <end position="53"/>
    </location>
</feature>
<dbReference type="EMBL" id="LCIB01000005">
    <property type="protein sequence ID" value="KKT47636.1"/>
    <property type="molecule type" value="Genomic_DNA"/>
</dbReference>
<sequence length="221" mass="24799">MDIELIMANSAEKPGHPTEAAKPTADEVKRGLPETGFSRPPVYISNPKRDDPDKEFLEALGKEYPPLSIKERAKAAVPKQEGLTIERQLTADEFKQQLNKERAVANLQPILSRADDKDILPVSLEGNSISMAARRERVRDIAKILRANPNGKGFSMTVEDQGDGFAIFKIVTERIPGIELRISFDEKRGYLILTGEDEFMPEAAGLIRRLVEKTDFKRKKK</sequence>
<accession>A0A0G1HKD4</accession>
<proteinExistence type="predicted"/>
<gene>
    <name evidence="2" type="ORF">UW37_C0005G0024</name>
</gene>